<dbReference type="EMBL" id="JOJR01000118">
    <property type="protein sequence ID" value="RCN44848.1"/>
    <property type="molecule type" value="Genomic_DNA"/>
</dbReference>
<feature type="region of interest" description="Disordered" evidence="1">
    <location>
        <begin position="1"/>
        <end position="24"/>
    </location>
</feature>
<protein>
    <submittedName>
        <fullName evidence="2">Uncharacterized protein</fullName>
    </submittedName>
</protein>
<name>A0A368GMI4_ANCCA</name>
<dbReference type="Proteomes" id="UP000252519">
    <property type="component" value="Unassembled WGS sequence"/>
</dbReference>
<dbReference type="STRING" id="29170.A0A368GMI4"/>
<proteinExistence type="predicted"/>
<comment type="caution">
    <text evidence="2">The sequence shown here is derived from an EMBL/GenBank/DDBJ whole genome shotgun (WGS) entry which is preliminary data.</text>
</comment>
<dbReference type="OrthoDB" id="5875523at2759"/>
<reference evidence="2 3" key="1">
    <citation type="submission" date="2014-10" db="EMBL/GenBank/DDBJ databases">
        <title>Draft genome of the hookworm Ancylostoma caninum.</title>
        <authorList>
            <person name="Mitreva M."/>
        </authorList>
    </citation>
    <scope>NUCLEOTIDE SEQUENCE [LARGE SCALE GENOMIC DNA]</scope>
    <source>
        <strain evidence="2 3">Baltimore</strain>
    </source>
</reference>
<keyword evidence="3" id="KW-1185">Reference proteome</keyword>
<evidence type="ECO:0000313" key="3">
    <source>
        <dbReference type="Proteomes" id="UP000252519"/>
    </source>
</evidence>
<gene>
    <name evidence="2" type="ORF">ANCCAN_09130</name>
</gene>
<feature type="region of interest" description="Disordered" evidence="1">
    <location>
        <begin position="65"/>
        <end position="93"/>
    </location>
</feature>
<evidence type="ECO:0000256" key="1">
    <source>
        <dbReference type="SAM" id="MobiDB-lite"/>
    </source>
</evidence>
<dbReference type="AlphaFoldDB" id="A0A368GMI4"/>
<feature type="compositionally biased region" description="Polar residues" evidence="1">
    <location>
        <begin position="1"/>
        <end position="14"/>
    </location>
</feature>
<accession>A0A368GMI4</accession>
<evidence type="ECO:0000313" key="2">
    <source>
        <dbReference type="EMBL" id="RCN44848.1"/>
    </source>
</evidence>
<feature type="compositionally biased region" description="Polar residues" evidence="1">
    <location>
        <begin position="67"/>
        <end position="81"/>
    </location>
</feature>
<organism evidence="2 3">
    <name type="scientific">Ancylostoma caninum</name>
    <name type="common">Dog hookworm</name>
    <dbReference type="NCBI Taxonomy" id="29170"/>
    <lineage>
        <taxon>Eukaryota</taxon>
        <taxon>Metazoa</taxon>
        <taxon>Ecdysozoa</taxon>
        <taxon>Nematoda</taxon>
        <taxon>Chromadorea</taxon>
        <taxon>Rhabditida</taxon>
        <taxon>Rhabditina</taxon>
        <taxon>Rhabditomorpha</taxon>
        <taxon>Strongyloidea</taxon>
        <taxon>Ancylostomatidae</taxon>
        <taxon>Ancylostomatinae</taxon>
        <taxon>Ancylostoma</taxon>
    </lineage>
</organism>
<sequence length="454" mass="50464">MQDSESSIDQNPPIGSQRRKRRTRVECQNAIQLLAKALKIEAESDASTSVNGDQIAESAFQLFSKKNVPTGNGNTSETRGSTPAAEEQEREQLPSINDPSAIQDFFRKNRSRKLRDFVSIRRPHEIDGQAESSIPSDHPMRKILEHSDKDMSVKEALAKEFRNYKVRLPKKRIQFNVDPTIDPSVLYSLFANDSVDENSIVTPSTPSMTTVRDALTALVNVSDAGSASSADSTTPEMDGARGIKYRLAIPHSTSHSFQAEPSDSLNESNTLLKIGPASYNIDKNHQSVYSLPPFWKLPLIVSKGYRGIYYVQGIRYVQLTTLMKDGALAVPLDVPMGFDLEGQVATFTLNDLLLANGIAINDPKDCKELCRILTPSVFLIQHAIADHLLWNCGPNPLNPLATLSLEHYLISISRDLPPFACHKLQYFELGLNGWYGHNEVFDPCTSKTFEKNSE</sequence>